<name>A0A2T3N268_9GAMM</name>
<proteinExistence type="inferred from homology"/>
<evidence type="ECO:0000313" key="7">
    <source>
        <dbReference type="Proteomes" id="UP000240904"/>
    </source>
</evidence>
<dbReference type="SUPFAM" id="SSF51316">
    <property type="entry name" value="Mss4-like"/>
    <property type="match status" value="1"/>
</dbReference>
<evidence type="ECO:0000259" key="5">
    <source>
        <dbReference type="PROSITE" id="PS51891"/>
    </source>
</evidence>
<evidence type="ECO:0000256" key="4">
    <source>
        <dbReference type="ARBA" id="ARBA00023239"/>
    </source>
</evidence>
<comment type="caution">
    <text evidence="6">The sequence shown here is derived from an EMBL/GenBank/DDBJ whole genome shotgun (WGS) entry which is preliminary data.</text>
</comment>
<evidence type="ECO:0000313" key="6">
    <source>
        <dbReference type="EMBL" id="PSW06325.1"/>
    </source>
</evidence>
<organism evidence="6 7">
    <name type="scientific">Photobacterium lipolyticum</name>
    <dbReference type="NCBI Taxonomy" id="266810"/>
    <lineage>
        <taxon>Bacteria</taxon>
        <taxon>Pseudomonadati</taxon>
        <taxon>Pseudomonadota</taxon>
        <taxon>Gammaproteobacteria</taxon>
        <taxon>Vibrionales</taxon>
        <taxon>Vibrionaceae</taxon>
        <taxon>Photobacterium</taxon>
    </lineage>
</organism>
<dbReference type="PANTHER" id="PTHR33337:SF40">
    <property type="entry name" value="CENP-V_GFA DOMAIN-CONTAINING PROTEIN-RELATED"/>
    <property type="match status" value="1"/>
</dbReference>
<dbReference type="Proteomes" id="UP000240904">
    <property type="component" value="Unassembled WGS sequence"/>
</dbReference>
<accession>A0A2T3N268</accession>
<dbReference type="RefSeq" id="WP_107282705.1">
    <property type="nucleotide sequence ID" value="NZ_PYMC01000003.1"/>
</dbReference>
<keyword evidence="7" id="KW-1185">Reference proteome</keyword>
<keyword evidence="3" id="KW-0862">Zinc</keyword>
<dbReference type="Pfam" id="PF04828">
    <property type="entry name" value="GFA"/>
    <property type="match status" value="1"/>
</dbReference>
<evidence type="ECO:0000256" key="2">
    <source>
        <dbReference type="ARBA" id="ARBA00022723"/>
    </source>
</evidence>
<feature type="domain" description="CENP-V/GFA" evidence="5">
    <location>
        <begin position="5"/>
        <end position="117"/>
    </location>
</feature>
<keyword evidence="4" id="KW-0456">Lyase</keyword>
<dbReference type="EMBL" id="PYMC01000003">
    <property type="protein sequence ID" value="PSW06325.1"/>
    <property type="molecule type" value="Genomic_DNA"/>
</dbReference>
<evidence type="ECO:0000256" key="1">
    <source>
        <dbReference type="ARBA" id="ARBA00005495"/>
    </source>
</evidence>
<keyword evidence="2" id="KW-0479">Metal-binding</keyword>
<dbReference type="OrthoDB" id="4188830at2"/>
<reference evidence="6 7" key="1">
    <citation type="submission" date="2018-03" db="EMBL/GenBank/DDBJ databases">
        <title>Whole genome sequencing of Histamine producing bacteria.</title>
        <authorList>
            <person name="Butler K."/>
        </authorList>
    </citation>
    <scope>NUCLEOTIDE SEQUENCE [LARGE SCALE GENOMIC DNA]</scope>
    <source>
        <strain evidence="6 7">DSM 16190</strain>
    </source>
</reference>
<dbReference type="GO" id="GO:0046872">
    <property type="term" value="F:metal ion binding"/>
    <property type="evidence" value="ECO:0007669"/>
    <property type="project" value="UniProtKB-KW"/>
</dbReference>
<dbReference type="Gene3D" id="3.90.1590.10">
    <property type="entry name" value="glutathione-dependent formaldehyde- activating enzyme (gfa)"/>
    <property type="match status" value="1"/>
</dbReference>
<gene>
    <name evidence="6" type="ORF">C9I89_07415</name>
</gene>
<sequence length="141" mass="15726">MKNFVSGESSCLCGSVKIKANTICPEITVCHCDMCRKWGGGPALALHCGTEIEIDGSDKLKIYDSSDWAERGFCENCGTHLFYRIKGTGEYSIPAGFFPNLKGLKIEMQYFSDQRPDYYCFANQSKEMTAAEVFAKYSPPE</sequence>
<dbReference type="PANTHER" id="PTHR33337">
    <property type="entry name" value="GFA DOMAIN-CONTAINING PROTEIN"/>
    <property type="match status" value="1"/>
</dbReference>
<dbReference type="InterPro" id="IPR011057">
    <property type="entry name" value="Mss4-like_sf"/>
</dbReference>
<protein>
    <submittedName>
        <fullName evidence="6">Aldehyde-activating protein</fullName>
    </submittedName>
</protein>
<dbReference type="AlphaFoldDB" id="A0A2T3N268"/>
<dbReference type="InterPro" id="IPR006913">
    <property type="entry name" value="CENP-V/GFA"/>
</dbReference>
<comment type="similarity">
    <text evidence="1">Belongs to the Gfa family.</text>
</comment>
<evidence type="ECO:0000256" key="3">
    <source>
        <dbReference type="ARBA" id="ARBA00022833"/>
    </source>
</evidence>
<dbReference type="PROSITE" id="PS51891">
    <property type="entry name" value="CENP_V_GFA"/>
    <property type="match status" value="1"/>
</dbReference>
<dbReference type="GO" id="GO:0016846">
    <property type="term" value="F:carbon-sulfur lyase activity"/>
    <property type="evidence" value="ECO:0007669"/>
    <property type="project" value="InterPro"/>
</dbReference>